<evidence type="ECO:0000259" key="7">
    <source>
        <dbReference type="Pfam" id="PF07731"/>
    </source>
</evidence>
<dbReference type="InterPro" id="IPR044130">
    <property type="entry name" value="CuRO_2_Fet3-like"/>
</dbReference>
<dbReference type="CDD" id="cd13877">
    <property type="entry name" value="CuRO_2_Fet3p_like"/>
    <property type="match status" value="1"/>
</dbReference>
<protein>
    <submittedName>
        <fullName evidence="9">Conidial pigment biosynthesis oxidase Abr1/brown 1</fullName>
    </submittedName>
</protein>
<comment type="similarity">
    <text evidence="1">Belongs to the multicopper oxidase family.</text>
</comment>
<dbReference type="GO" id="GO:0010106">
    <property type="term" value="P:cellular response to iron ion starvation"/>
    <property type="evidence" value="ECO:0007669"/>
    <property type="project" value="TreeGrafter"/>
</dbReference>
<evidence type="ECO:0000256" key="4">
    <source>
        <dbReference type="ARBA" id="ARBA00023002"/>
    </source>
</evidence>
<dbReference type="AlphaFoldDB" id="A0AAE0K6R3"/>
<feature type="domain" description="Plastocyanin-like" evidence="8">
    <location>
        <begin position="74"/>
        <end position="189"/>
    </location>
</feature>
<dbReference type="InterPro" id="IPR002355">
    <property type="entry name" value="Cu_oxidase_Cu_BS"/>
</dbReference>
<feature type="domain" description="Plastocyanin-like" evidence="6">
    <location>
        <begin position="204"/>
        <end position="355"/>
    </location>
</feature>
<dbReference type="InterPro" id="IPR011707">
    <property type="entry name" value="Cu-oxidase-like_N"/>
</dbReference>
<name>A0AAE0K6R3_9PEZI</name>
<reference evidence="9" key="1">
    <citation type="journal article" date="2023" name="Mol. Phylogenet. Evol.">
        <title>Genome-scale phylogeny and comparative genomics of the fungal order Sordariales.</title>
        <authorList>
            <person name="Hensen N."/>
            <person name="Bonometti L."/>
            <person name="Westerberg I."/>
            <person name="Brannstrom I.O."/>
            <person name="Guillou S."/>
            <person name="Cros-Aarteil S."/>
            <person name="Calhoun S."/>
            <person name="Haridas S."/>
            <person name="Kuo A."/>
            <person name="Mondo S."/>
            <person name="Pangilinan J."/>
            <person name="Riley R."/>
            <person name="LaButti K."/>
            <person name="Andreopoulos B."/>
            <person name="Lipzen A."/>
            <person name="Chen C."/>
            <person name="Yan M."/>
            <person name="Daum C."/>
            <person name="Ng V."/>
            <person name="Clum A."/>
            <person name="Steindorff A."/>
            <person name="Ohm R.A."/>
            <person name="Martin F."/>
            <person name="Silar P."/>
            <person name="Natvig D.O."/>
            <person name="Lalanne C."/>
            <person name="Gautier V."/>
            <person name="Ament-Velasquez S.L."/>
            <person name="Kruys A."/>
            <person name="Hutchinson M.I."/>
            <person name="Powell A.J."/>
            <person name="Barry K."/>
            <person name="Miller A.N."/>
            <person name="Grigoriev I.V."/>
            <person name="Debuchy R."/>
            <person name="Gladieux P."/>
            <person name="Hiltunen Thoren M."/>
            <person name="Johannesson H."/>
        </authorList>
    </citation>
    <scope>NUCLEOTIDE SEQUENCE</scope>
    <source>
        <strain evidence="9">CBS 232.78</strain>
    </source>
</reference>
<organism evidence="9 10">
    <name type="scientific">Podospora didyma</name>
    <dbReference type="NCBI Taxonomy" id="330526"/>
    <lineage>
        <taxon>Eukaryota</taxon>
        <taxon>Fungi</taxon>
        <taxon>Dikarya</taxon>
        <taxon>Ascomycota</taxon>
        <taxon>Pezizomycotina</taxon>
        <taxon>Sordariomycetes</taxon>
        <taxon>Sordariomycetidae</taxon>
        <taxon>Sordariales</taxon>
        <taxon>Podosporaceae</taxon>
        <taxon>Podospora</taxon>
    </lineage>
</organism>
<dbReference type="EMBL" id="JAULSW010000009">
    <property type="protein sequence ID" value="KAK3370690.1"/>
    <property type="molecule type" value="Genomic_DNA"/>
</dbReference>
<keyword evidence="4" id="KW-0560">Oxidoreductase</keyword>
<keyword evidence="5" id="KW-0186">Copper</keyword>
<dbReference type="Pfam" id="PF07731">
    <property type="entry name" value="Cu-oxidase_2"/>
    <property type="match status" value="1"/>
</dbReference>
<dbReference type="InterPro" id="IPR011706">
    <property type="entry name" value="Cu-oxidase_C"/>
</dbReference>
<evidence type="ECO:0000256" key="5">
    <source>
        <dbReference type="ARBA" id="ARBA00023008"/>
    </source>
</evidence>
<dbReference type="Gene3D" id="2.60.40.420">
    <property type="entry name" value="Cupredoxins - blue copper proteins"/>
    <property type="match status" value="3"/>
</dbReference>
<dbReference type="InterPro" id="IPR001117">
    <property type="entry name" value="Cu-oxidase_2nd"/>
</dbReference>
<dbReference type="GO" id="GO:0033573">
    <property type="term" value="C:high-affinity iron permease complex"/>
    <property type="evidence" value="ECO:0007669"/>
    <property type="project" value="TreeGrafter"/>
</dbReference>
<dbReference type="PANTHER" id="PTHR11709">
    <property type="entry name" value="MULTI-COPPER OXIDASE"/>
    <property type="match status" value="1"/>
</dbReference>
<keyword evidence="10" id="KW-1185">Reference proteome</keyword>
<evidence type="ECO:0000256" key="1">
    <source>
        <dbReference type="ARBA" id="ARBA00010609"/>
    </source>
</evidence>
<keyword evidence="2" id="KW-0479">Metal-binding</keyword>
<dbReference type="CDD" id="cd13851">
    <property type="entry name" value="CuRO_1_Fet3p"/>
    <property type="match status" value="1"/>
</dbReference>
<evidence type="ECO:0000256" key="2">
    <source>
        <dbReference type="ARBA" id="ARBA00022723"/>
    </source>
</evidence>
<dbReference type="GO" id="GO:0033215">
    <property type="term" value="P:reductive iron assimilation"/>
    <property type="evidence" value="ECO:0007669"/>
    <property type="project" value="TreeGrafter"/>
</dbReference>
<evidence type="ECO:0000313" key="10">
    <source>
        <dbReference type="Proteomes" id="UP001285441"/>
    </source>
</evidence>
<proteinExistence type="inferred from homology"/>
<accession>A0AAE0K6R3</accession>
<gene>
    <name evidence="9" type="ORF">B0H63DRAFT_552859</name>
</gene>
<dbReference type="SUPFAM" id="SSF49503">
    <property type="entry name" value="Cupredoxins"/>
    <property type="match status" value="3"/>
</dbReference>
<dbReference type="PROSITE" id="PS00080">
    <property type="entry name" value="MULTICOPPER_OXIDASE2"/>
    <property type="match status" value="1"/>
</dbReference>
<evidence type="ECO:0000259" key="8">
    <source>
        <dbReference type="Pfam" id="PF07732"/>
    </source>
</evidence>
<dbReference type="Proteomes" id="UP001285441">
    <property type="component" value="Unassembled WGS sequence"/>
</dbReference>
<dbReference type="Pfam" id="PF00394">
    <property type="entry name" value="Cu-oxidase"/>
    <property type="match status" value="1"/>
</dbReference>
<keyword evidence="3" id="KW-0732">Signal</keyword>
<dbReference type="GO" id="GO:0005507">
    <property type="term" value="F:copper ion binding"/>
    <property type="evidence" value="ECO:0007669"/>
    <property type="project" value="InterPro"/>
</dbReference>
<dbReference type="Pfam" id="PF07732">
    <property type="entry name" value="Cu-oxidase_3"/>
    <property type="match status" value="1"/>
</dbReference>
<reference evidence="9" key="2">
    <citation type="submission" date="2023-06" db="EMBL/GenBank/DDBJ databases">
        <authorList>
            <consortium name="Lawrence Berkeley National Laboratory"/>
            <person name="Haridas S."/>
            <person name="Hensen N."/>
            <person name="Bonometti L."/>
            <person name="Westerberg I."/>
            <person name="Brannstrom I.O."/>
            <person name="Guillou S."/>
            <person name="Cros-Aarteil S."/>
            <person name="Calhoun S."/>
            <person name="Kuo A."/>
            <person name="Mondo S."/>
            <person name="Pangilinan J."/>
            <person name="Riley R."/>
            <person name="LaButti K."/>
            <person name="Andreopoulos B."/>
            <person name="Lipzen A."/>
            <person name="Chen C."/>
            <person name="Yanf M."/>
            <person name="Daum C."/>
            <person name="Ng V."/>
            <person name="Clum A."/>
            <person name="Steindorff A."/>
            <person name="Ohm R."/>
            <person name="Martin F."/>
            <person name="Silar P."/>
            <person name="Natvig D."/>
            <person name="Lalanne C."/>
            <person name="Gautier V."/>
            <person name="Ament-velasquez S.L."/>
            <person name="Kruys A."/>
            <person name="Hutchinson M.I."/>
            <person name="Powell A.J."/>
            <person name="Barry K."/>
            <person name="Miller A.N."/>
            <person name="Grigoriev I.V."/>
            <person name="Debuchy R."/>
            <person name="Gladieux P."/>
            <person name="Thoren M.H."/>
            <person name="Johannesson H."/>
        </authorList>
    </citation>
    <scope>NUCLEOTIDE SEQUENCE</scope>
    <source>
        <strain evidence="9">CBS 232.78</strain>
    </source>
</reference>
<evidence type="ECO:0000313" key="9">
    <source>
        <dbReference type="EMBL" id="KAK3370690.1"/>
    </source>
</evidence>
<dbReference type="PANTHER" id="PTHR11709:SF361">
    <property type="entry name" value="IRON TRANSPORT MULTICOPPER OXIDASE FET3"/>
    <property type="match status" value="1"/>
</dbReference>
<evidence type="ECO:0000256" key="3">
    <source>
        <dbReference type="ARBA" id="ARBA00022729"/>
    </source>
</evidence>
<evidence type="ECO:0000259" key="6">
    <source>
        <dbReference type="Pfam" id="PF00394"/>
    </source>
</evidence>
<feature type="domain" description="Plastocyanin-like" evidence="7">
    <location>
        <begin position="416"/>
        <end position="546"/>
    </location>
</feature>
<dbReference type="FunFam" id="2.60.40.420:FF:000071">
    <property type="entry name" value="Conidial pigment biosynthesis oxidase Abr1/brown 1"/>
    <property type="match status" value="1"/>
</dbReference>
<sequence length="608" mass="67042">MAFKAVPVNGVLEPYPFFATGRLTKFQRPVFGNQRLYASRQQTLIALAPPGTVPAQPPATCSVKGKIITYNWNVTWVSASPDGFTRPVVGINGQWPCPPIAGKVGDTIKINLVNMLGNQTTTLHFHGLFQRNTTFEDGPAMVNQCPIPPGLSFVYQFDLLQPGTYWWHAHVGGQYMDGLRGPLIITDPSAPWSVANTPYKVDQEYTLTLSDWYHDQAPYLINYYLSPTNTDTTGGAEPVPNSALINDAQNVRFAMTPGKTYLFRIINMGALAGQYLQFDQHDMQIVEVDGVYTLPRTVSQLFVAVAQRYSVIVKAKASAAQNFAIVSQFNTDMFGSSITPPDMNPTCTAYLVYDASKSLPAPFTLTPQVWDDSTLVPWDQEPLLDGPDVRRITFTADFGVDAAGSTRGFMSSFTYVAQKVPTLFTALTAPAEYVMNPAIYGRVNPRVLTFNSIVEVTLNNHDTRSHPFHLHGHNFQVTNRGEGGALWPGLDTTPQYPMKRDVVIAYAGSSVTIRFIADNPGINLFHCHTEWHVESGLTATFIEAPDVLQAYKPYIPNSHKNACDALSISRKGNAGGNYKNWLDLSNSNTFPEDPANYWGAMIAPPPPR</sequence>
<dbReference type="InterPro" id="IPR045087">
    <property type="entry name" value="Cu-oxidase_fam"/>
</dbReference>
<dbReference type="GO" id="GO:0004322">
    <property type="term" value="F:ferroxidase activity"/>
    <property type="evidence" value="ECO:0007669"/>
    <property type="project" value="TreeGrafter"/>
</dbReference>
<comment type="caution">
    <text evidence="9">The sequence shown here is derived from an EMBL/GenBank/DDBJ whole genome shotgun (WGS) entry which is preliminary data.</text>
</comment>
<dbReference type="InterPro" id="IPR008972">
    <property type="entry name" value="Cupredoxin"/>
</dbReference>